<dbReference type="InterPro" id="IPR010139">
    <property type="entry name" value="Imidazole-glycPsynth_HisH"/>
</dbReference>
<organism evidence="13 14">
    <name type="scientific">Alicyclobacillus mengziensis</name>
    <dbReference type="NCBI Taxonomy" id="2931921"/>
    <lineage>
        <taxon>Bacteria</taxon>
        <taxon>Bacillati</taxon>
        <taxon>Bacillota</taxon>
        <taxon>Bacilli</taxon>
        <taxon>Bacillales</taxon>
        <taxon>Alicyclobacillaceae</taxon>
        <taxon>Alicyclobacillus</taxon>
    </lineage>
</organism>
<dbReference type="RefSeq" id="WP_206658324.1">
    <property type="nucleotide sequence ID" value="NZ_CP071182.1"/>
</dbReference>
<dbReference type="GO" id="GO:0016829">
    <property type="term" value="F:lyase activity"/>
    <property type="evidence" value="ECO:0007669"/>
    <property type="project" value="UniProtKB-KW"/>
</dbReference>
<dbReference type="Pfam" id="PF00117">
    <property type="entry name" value="GATase"/>
    <property type="match status" value="1"/>
</dbReference>
<evidence type="ECO:0000256" key="11">
    <source>
        <dbReference type="PIRSR" id="PIRSR000495-1"/>
    </source>
</evidence>
<dbReference type="SUPFAM" id="SSF52317">
    <property type="entry name" value="Class I glutamine amidotransferase-like"/>
    <property type="match status" value="1"/>
</dbReference>
<evidence type="ECO:0000256" key="4">
    <source>
        <dbReference type="ARBA" id="ARBA00022801"/>
    </source>
</evidence>
<evidence type="ECO:0000256" key="1">
    <source>
        <dbReference type="ARBA" id="ARBA00005091"/>
    </source>
</evidence>
<dbReference type="AlphaFoldDB" id="A0A9X7Z904"/>
<gene>
    <name evidence="10 13" type="primary">hisH</name>
    <name evidence="13" type="ORF">JZ786_08810</name>
</gene>
<evidence type="ECO:0000256" key="8">
    <source>
        <dbReference type="ARBA" id="ARBA00047838"/>
    </source>
</evidence>
<dbReference type="PANTHER" id="PTHR42701">
    <property type="entry name" value="IMIDAZOLE GLYCEROL PHOSPHATE SYNTHASE SUBUNIT HISH"/>
    <property type="match status" value="1"/>
</dbReference>
<dbReference type="GO" id="GO:0004359">
    <property type="term" value="F:glutaminase activity"/>
    <property type="evidence" value="ECO:0007669"/>
    <property type="project" value="UniProtKB-EC"/>
</dbReference>
<dbReference type="KEGG" id="afx:JZ786_08810"/>
<dbReference type="PANTHER" id="PTHR42701:SF1">
    <property type="entry name" value="IMIDAZOLE GLYCEROL PHOSPHATE SYNTHASE SUBUNIT HISH"/>
    <property type="match status" value="1"/>
</dbReference>
<name>A0A9X7Z904_9BACL</name>
<dbReference type="Proteomes" id="UP000663505">
    <property type="component" value="Chromosome"/>
</dbReference>
<evidence type="ECO:0000259" key="12">
    <source>
        <dbReference type="Pfam" id="PF00117"/>
    </source>
</evidence>
<comment type="catalytic activity">
    <reaction evidence="9 10">
        <text>L-glutamine + H2O = L-glutamate + NH4(+)</text>
        <dbReference type="Rhea" id="RHEA:15889"/>
        <dbReference type="ChEBI" id="CHEBI:15377"/>
        <dbReference type="ChEBI" id="CHEBI:28938"/>
        <dbReference type="ChEBI" id="CHEBI:29985"/>
        <dbReference type="ChEBI" id="CHEBI:58359"/>
        <dbReference type="EC" id="3.5.1.2"/>
    </reaction>
</comment>
<evidence type="ECO:0000256" key="2">
    <source>
        <dbReference type="ARBA" id="ARBA00011152"/>
    </source>
</evidence>
<dbReference type="EC" id="4.3.2.10" evidence="10"/>
<evidence type="ECO:0000256" key="3">
    <source>
        <dbReference type="ARBA" id="ARBA00022605"/>
    </source>
</evidence>
<proteinExistence type="inferred from homology"/>
<evidence type="ECO:0000256" key="10">
    <source>
        <dbReference type="HAMAP-Rule" id="MF_00278"/>
    </source>
</evidence>
<keyword evidence="6 10" id="KW-0368">Histidine biosynthesis</keyword>
<accession>A0A9X7Z904</accession>
<dbReference type="Gene3D" id="3.40.50.880">
    <property type="match status" value="1"/>
</dbReference>
<dbReference type="EMBL" id="CP071182">
    <property type="protein sequence ID" value="QSO49010.1"/>
    <property type="molecule type" value="Genomic_DNA"/>
</dbReference>
<dbReference type="PIRSF" id="PIRSF000495">
    <property type="entry name" value="Amidotransf_hisH"/>
    <property type="match status" value="1"/>
</dbReference>
<feature type="active site" description="Nucleophile" evidence="10 11">
    <location>
        <position position="86"/>
    </location>
</feature>
<evidence type="ECO:0000256" key="6">
    <source>
        <dbReference type="ARBA" id="ARBA00023102"/>
    </source>
</evidence>
<dbReference type="HAMAP" id="MF_00278">
    <property type="entry name" value="HisH"/>
    <property type="match status" value="1"/>
</dbReference>
<keyword evidence="14" id="KW-1185">Reference proteome</keyword>
<keyword evidence="5 10" id="KW-0315">Glutamine amidotransferase</keyword>
<feature type="active site" evidence="10 11">
    <location>
        <position position="189"/>
    </location>
</feature>
<dbReference type="InterPro" id="IPR017926">
    <property type="entry name" value="GATASE"/>
</dbReference>
<protein>
    <recommendedName>
        <fullName evidence="10">Imidazole glycerol phosphate synthase subunit HisH</fullName>
        <ecNumber evidence="10">4.3.2.10</ecNumber>
    </recommendedName>
    <alternativeName>
        <fullName evidence="10">IGP synthase glutaminase subunit</fullName>
        <ecNumber evidence="10">3.5.1.2</ecNumber>
    </alternativeName>
    <alternativeName>
        <fullName evidence="10">IGP synthase subunit HisH</fullName>
    </alternativeName>
    <alternativeName>
        <fullName evidence="10">ImGP synthase subunit HisH</fullName>
        <shortName evidence="10">IGPS subunit HisH</shortName>
    </alternativeName>
</protein>
<dbReference type="EC" id="3.5.1.2" evidence="10"/>
<comment type="function">
    <text evidence="10">IGPS catalyzes the conversion of PRFAR and glutamine to IGP, AICAR and glutamate. The HisH subunit catalyzes the hydrolysis of glutamine to glutamate and ammonia as part of the synthesis of IGP and AICAR. The resulting ammonia molecule is channeled to the active site of HisF.</text>
</comment>
<keyword evidence="7 10" id="KW-0456">Lyase</keyword>
<evidence type="ECO:0000256" key="5">
    <source>
        <dbReference type="ARBA" id="ARBA00022962"/>
    </source>
</evidence>
<sequence>MIALLDLGIGNLSSVQSGFARAGGETVIVPSGEAWAHLLAGGAPIEGLVLPGVGAFGDAMFQLRTSGLLPVVRQMARDGKPVLGICLGMQLLLSISEEHGSHVGLGIIPGTVTRFPSTVKVPHMGWNNLVQVAHHPLLRDIKPGDYVYFVHSYRAQLQNEKHLLAAADYNGITVPAVIGKDNILGTQFHPEKSGRVGEVILRNFVQICIAAQVAEGRAPR</sequence>
<feature type="domain" description="Glutamine amidotransferase" evidence="12">
    <location>
        <begin position="4"/>
        <end position="205"/>
    </location>
</feature>
<dbReference type="GO" id="GO:0000107">
    <property type="term" value="F:imidazoleglycerol-phosphate synthase activity"/>
    <property type="evidence" value="ECO:0007669"/>
    <property type="project" value="UniProtKB-UniRule"/>
</dbReference>
<comment type="subunit">
    <text evidence="2 10">Heterodimer of HisH and HisF.</text>
</comment>
<keyword evidence="4 10" id="KW-0378">Hydrolase</keyword>
<keyword evidence="3 10" id="KW-0028">Amino-acid biosynthesis</keyword>
<reference evidence="13 14" key="1">
    <citation type="submission" date="2021-02" db="EMBL/GenBank/DDBJ databases">
        <title>Alicyclobacillus curvatus sp. nov. and Alicyclobacillus mengziensis sp. nov., two acidophilic bacteria isolated from acid mine drainage.</title>
        <authorList>
            <person name="Huang Y."/>
        </authorList>
    </citation>
    <scope>NUCLEOTIDE SEQUENCE [LARGE SCALE GENOMIC DNA]</scope>
    <source>
        <strain evidence="13 14">S30H14</strain>
    </source>
</reference>
<evidence type="ECO:0000256" key="9">
    <source>
        <dbReference type="ARBA" id="ARBA00049534"/>
    </source>
</evidence>
<dbReference type="InterPro" id="IPR029062">
    <property type="entry name" value="Class_I_gatase-like"/>
</dbReference>
<evidence type="ECO:0000313" key="14">
    <source>
        <dbReference type="Proteomes" id="UP000663505"/>
    </source>
</evidence>
<comment type="subcellular location">
    <subcellularLocation>
        <location evidence="10">Cytoplasm</location>
    </subcellularLocation>
</comment>
<dbReference type="GO" id="GO:0005737">
    <property type="term" value="C:cytoplasm"/>
    <property type="evidence" value="ECO:0007669"/>
    <property type="project" value="UniProtKB-SubCell"/>
</dbReference>
<evidence type="ECO:0000313" key="13">
    <source>
        <dbReference type="EMBL" id="QSO49010.1"/>
    </source>
</evidence>
<keyword evidence="10" id="KW-0963">Cytoplasm</keyword>
<comment type="catalytic activity">
    <reaction evidence="8 10">
        <text>5-[(5-phospho-1-deoxy-D-ribulos-1-ylimino)methylamino]-1-(5-phospho-beta-D-ribosyl)imidazole-4-carboxamide + L-glutamine = D-erythro-1-(imidazol-4-yl)glycerol 3-phosphate + 5-amino-1-(5-phospho-beta-D-ribosyl)imidazole-4-carboxamide + L-glutamate + H(+)</text>
        <dbReference type="Rhea" id="RHEA:24793"/>
        <dbReference type="ChEBI" id="CHEBI:15378"/>
        <dbReference type="ChEBI" id="CHEBI:29985"/>
        <dbReference type="ChEBI" id="CHEBI:58278"/>
        <dbReference type="ChEBI" id="CHEBI:58359"/>
        <dbReference type="ChEBI" id="CHEBI:58475"/>
        <dbReference type="ChEBI" id="CHEBI:58525"/>
        <dbReference type="EC" id="4.3.2.10"/>
    </reaction>
</comment>
<evidence type="ECO:0000256" key="7">
    <source>
        <dbReference type="ARBA" id="ARBA00023239"/>
    </source>
</evidence>
<comment type="pathway">
    <text evidence="1 10">Amino-acid biosynthesis; L-histidine biosynthesis; L-histidine from 5-phospho-alpha-D-ribose 1-diphosphate: step 5/9.</text>
</comment>
<dbReference type="PROSITE" id="PS51273">
    <property type="entry name" value="GATASE_TYPE_1"/>
    <property type="match status" value="1"/>
</dbReference>
<dbReference type="NCBIfam" id="TIGR01855">
    <property type="entry name" value="IMP_synth_hisH"/>
    <property type="match status" value="1"/>
</dbReference>
<dbReference type="CDD" id="cd01748">
    <property type="entry name" value="GATase1_IGP_Synthase"/>
    <property type="match status" value="1"/>
</dbReference>
<feature type="active site" evidence="10 11">
    <location>
        <position position="191"/>
    </location>
</feature>
<dbReference type="GO" id="GO:0000105">
    <property type="term" value="P:L-histidine biosynthetic process"/>
    <property type="evidence" value="ECO:0007669"/>
    <property type="project" value="UniProtKB-UniRule"/>
</dbReference>